<feature type="non-terminal residue" evidence="2">
    <location>
        <position position="1"/>
    </location>
</feature>
<gene>
    <name evidence="2" type="ORF">FNK824_LOCUS5057</name>
</gene>
<keyword evidence="1" id="KW-1133">Transmembrane helix</keyword>
<dbReference type="EMBL" id="CAJOBE010000393">
    <property type="protein sequence ID" value="CAF3633706.1"/>
    <property type="molecule type" value="Genomic_DNA"/>
</dbReference>
<dbReference type="AlphaFoldDB" id="A0A818Q7D6"/>
<evidence type="ECO:0000313" key="3">
    <source>
        <dbReference type="Proteomes" id="UP000663874"/>
    </source>
</evidence>
<feature type="transmembrane region" description="Helical" evidence="1">
    <location>
        <begin position="79"/>
        <end position="106"/>
    </location>
</feature>
<organism evidence="2 3">
    <name type="scientific">Rotaria sordida</name>
    <dbReference type="NCBI Taxonomy" id="392033"/>
    <lineage>
        <taxon>Eukaryota</taxon>
        <taxon>Metazoa</taxon>
        <taxon>Spiralia</taxon>
        <taxon>Gnathifera</taxon>
        <taxon>Rotifera</taxon>
        <taxon>Eurotatoria</taxon>
        <taxon>Bdelloidea</taxon>
        <taxon>Philodinida</taxon>
        <taxon>Philodinidae</taxon>
        <taxon>Rotaria</taxon>
    </lineage>
</organism>
<accession>A0A818Q7D6</accession>
<dbReference type="Proteomes" id="UP000663874">
    <property type="component" value="Unassembled WGS sequence"/>
</dbReference>
<keyword evidence="1" id="KW-0472">Membrane</keyword>
<protein>
    <submittedName>
        <fullName evidence="2">Uncharacterized protein</fullName>
    </submittedName>
</protein>
<comment type="caution">
    <text evidence="2">The sequence shown here is derived from an EMBL/GenBank/DDBJ whole genome shotgun (WGS) entry which is preliminary data.</text>
</comment>
<reference evidence="2" key="1">
    <citation type="submission" date="2021-02" db="EMBL/GenBank/DDBJ databases">
        <authorList>
            <person name="Nowell W R."/>
        </authorList>
    </citation>
    <scope>NUCLEOTIDE SEQUENCE</scope>
</reference>
<name>A0A818Q7D6_9BILA</name>
<proteinExistence type="predicted"/>
<evidence type="ECO:0000313" key="2">
    <source>
        <dbReference type="EMBL" id="CAF3633706.1"/>
    </source>
</evidence>
<keyword evidence="1" id="KW-0812">Transmembrane</keyword>
<evidence type="ECO:0000256" key="1">
    <source>
        <dbReference type="SAM" id="Phobius"/>
    </source>
</evidence>
<sequence>MADYQRQTQRISIWEPTNSMPIISEITPLSARASSIQPQYSYDEHKLLQHQQPNRQAWTSDNLQSNLSTGVTQGSTKNFAVMFMVGTLIGLVICGVPLAVMTTLYVQAKAANNTSGTSSSASNTNTVSLPSQCSSYTNISDSTRNVGYAGCCACDSGLATGWYRFVSPAGTQLASAP</sequence>